<comment type="caution">
    <text evidence="1">The sequence shown here is derived from an EMBL/GenBank/DDBJ whole genome shotgun (WGS) entry which is preliminary data.</text>
</comment>
<sequence length="183" mass="20865">MCWNDVGQLGFGNEGLSRWLKAENLQTIDEKFKRADTSEKNDWPFHMNFASGRRCYGLLQSLGMTICHKLLSGNHNQFLWSHQYVDDCDIAQVQSLRSVGVKTSQVMDHLLDQSGSYAIVGHTRKDLQNRWDTICRSVSCNSDADSIISYMTLESKMDPGFFFRYSILDDGSIGNLFWVDAMS</sequence>
<evidence type="ECO:0000313" key="1">
    <source>
        <dbReference type="EMBL" id="KAK2644626.1"/>
    </source>
</evidence>
<dbReference type="PANTHER" id="PTHR47718:SF15">
    <property type="entry name" value="PROTEIN FAR1-RELATED SEQUENCE 5-LIKE"/>
    <property type="match status" value="1"/>
</dbReference>
<keyword evidence="2" id="KW-1185">Reference proteome</keyword>
<protein>
    <submittedName>
        <fullName evidence="1">Uncharacterized protein</fullName>
    </submittedName>
</protein>
<gene>
    <name evidence="1" type="ORF">Ddye_019821</name>
</gene>
<reference evidence="1" key="1">
    <citation type="journal article" date="2023" name="Plant J.">
        <title>Genome sequences and population genomics provide insights into the demographic history, inbreeding, and mutation load of two 'living fossil' tree species of Dipteronia.</title>
        <authorList>
            <person name="Feng Y."/>
            <person name="Comes H.P."/>
            <person name="Chen J."/>
            <person name="Zhu S."/>
            <person name="Lu R."/>
            <person name="Zhang X."/>
            <person name="Li P."/>
            <person name="Qiu J."/>
            <person name="Olsen K.M."/>
            <person name="Qiu Y."/>
        </authorList>
    </citation>
    <scope>NUCLEOTIDE SEQUENCE</scope>
    <source>
        <strain evidence="1">KIB01</strain>
    </source>
</reference>
<dbReference type="AlphaFoldDB" id="A0AAD9WVF8"/>
<accession>A0AAD9WVF8</accession>
<organism evidence="1 2">
    <name type="scientific">Dipteronia dyeriana</name>
    <dbReference type="NCBI Taxonomy" id="168575"/>
    <lineage>
        <taxon>Eukaryota</taxon>
        <taxon>Viridiplantae</taxon>
        <taxon>Streptophyta</taxon>
        <taxon>Embryophyta</taxon>
        <taxon>Tracheophyta</taxon>
        <taxon>Spermatophyta</taxon>
        <taxon>Magnoliopsida</taxon>
        <taxon>eudicotyledons</taxon>
        <taxon>Gunneridae</taxon>
        <taxon>Pentapetalae</taxon>
        <taxon>rosids</taxon>
        <taxon>malvids</taxon>
        <taxon>Sapindales</taxon>
        <taxon>Sapindaceae</taxon>
        <taxon>Hippocastanoideae</taxon>
        <taxon>Acereae</taxon>
        <taxon>Dipteronia</taxon>
    </lineage>
</organism>
<dbReference type="EMBL" id="JANJYI010000006">
    <property type="protein sequence ID" value="KAK2644626.1"/>
    <property type="molecule type" value="Genomic_DNA"/>
</dbReference>
<dbReference type="Proteomes" id="UP001280121">
    <property type="component" value="Unassembled WGS sequence"/>
</dbReference>
<proteinExistence type="predicted"/>
<name>A0AAD9WVF8_9ROSI</name>
<dbReference type="PANTHER" id="PTHR47718">
    <property type="entry name" value="OS01G0519700 PROTEIN"/>
    <property type="match status" value="1"/>
</dbReference>
<evidence type="ECO:0000313" key="2">
    <source>
        <dbReference type="Proteomes" id="UP001280121"/>
    </source>
</evidence>